<dbReference type="Pfam" id="PF02604">
    <property type="entry name" value="PhdYeFM_antitox"/>
    <property type="match status" value="1"/>
</dbReference>
<comment type="function">
    <text evidence="2">Antitoxin component of a type II toxin-antitoxin (TA) system.</text>
</comment>
<dbReference type="SUPFAM" id="SSF143120">
    <property type="entry name" value="YefM-like"/>
    <property type="match status" value="1"/>
</dbReference>
<reference evidence="4" key="4">
    <citation type="submission" date="2025-08" db="UniProtKB">
        <authorList>
            <consortium name="RefSeq"/>
        </authorList>
    </citation>
    <scope>IDENTIFICATION</scope>
</reference>
<evidence type="ECO:0000313" key="4">
    <source>
        <dbReference type="RefSeq" id="WP_028311060.1"/>
    </source>
</evidence>
<dbReference type="AlphaFoldDB" id="A0A8B6X351"/>
<dbReference type="NCBIfam" id="TIGR01552">
    <property type="entry name" value="phd_fam"/>
    <property type="match status" value="1"/>
</dbReference>
<dbReference type="InterPro" id="IPR036165">
    <property type="entry name" value="YefM-like_sf"/>
</dbReference>
<dbReference type="Gene3D" id="3.40.1620.10">
    <property type="entry name" value="YefM-like domain"/>
    <property type="match status" value="1"/>
</dbReference>
<evidence type="ECO:0000256" key="2">
    <source>
        <dbReference type="RuleBase" id="RU362080"/>
    </source>
</evidence>
<dbReference type="OrthoDB" id="9800503at2"/>
<proteinExistence type="inferred from homology"/>
<keyword evidence="3" id="KW-1185">Reference proteome</keyword>
<reference evidence="4" key="1">
    <citation type="journal article" date="2016" name="Nat. Chem. Biol.">
        <title>An intrinsically disordered entropic switch determines allostery in Phd-Doc regulation.</title>
        <authorList>
            <person name="Garcia-Pino A."/>
            <person name="De Gieter S."/>
            <person name="Talavera A."/>
            <person name="De Greve H."/>
            <person name="Efremov R.G."/>
            <person name="Loris R."/>
        </authorList>
    </citation>
    <scope>NUCLEOTIDE SEQUENCE</scope>
</reference>
<dbReference type="RefSeq" id="WP_028311060.1">
    <property type="nucleotide sequence ID" value="NZ_AXWS01000008.1"/>
</dbReference>
<dbReference type="Proteomes" id="UP000675920">
    <property type="component" value="Unplaced"/>
</dbReference>
<reference evidence="4" key="2">
    <citation type="journal article" date="2020" name="J. Bacteriol.">
        <title>Type II Toxin-Antitoxin Systems: Evolution and Revolutions.</title>
        <authorList>
            <person name="Fraikin N."/>
            <person name="Goormaghtigh F."/>
            <person name="Van Melderen L."/>
        </authorList>
    </citation>
    <scope>NUCLEOTIDE SEQUENCE</scope>
</reference>
<organism evidence="3 4">
    <name type="scientific">Derxia gummosa DSM 723</name>
    <dbReference type="NCBI Taxonomy" id="1121388"/>
    <lineage>
        <taxon>Bacteria</taxon>
        <taxon>Pseudomonadati</taxon>
        <taxon>Pseudomonadota</taxon>
        <taxon>Betaproteobacteria</taxon>
        <taxon>Burkholderiales</taxon>
        <taxon>Alcaligenaceae</taxon>
        <taxon>Derxia</taxon>
    </lineage>
</organism>
<protein>
    <recommendedName>
        <fullName evidence="2">Antitoxin</fullName>
    </recommendedName>
</protein>
<accession>A0A8B6X351</accession>
<reference evidence="4" key="3">
    <citation type="journal article" date="2021" name="Toxins">
        <title>Toxin-Antitoxin Systems in Pathogenic Bacteria.</title>
        <authorList>
            <person name="Alonso J.C."/>
        </authorList>
    </citation>
    <scope>NUCLEOTIDE SEQUENCE</scope>
</reference>
<name>A0A8B6X351_9BURK</name>
<comment type="similarity">
    <text evidence="1 2">Belongs to the phD/YefM antitoxin family.</text>
</comment>
<evidence type="ECO:0000256" key="1">
    <source>
        <dbReference type="ARBA" id="ARBA00009981"/>
    </source>
</evidence>
<dbReference type="InterPro" id="IPR006442">
    <property type="entry name" value="Antitoxin_Phd/YefM"/>
</dbReference>
<evidence type="ECO:0000313" key="3">
    <source>
        <dbReference type="Proteomes" id="UP000675920"/>
    </source>
</evidence>
<sequence length="83" mass="9304">MQIGIRDARNRLSQLIKAAQAGAEVVIAKRDRPVARLVAVEVPEIGRGRQLLDWLEAHPLPAHLRDQHERIEGGIQAERAAWD</sequence>